<evidence type="ECO:0000313" key="2">
    <source>
        <dbReference type="Proteomes" id="UP000266673"/>
    </source>
</evidence>
<organism evidence="1 2">
    <name type="scientific">Gigaspora rosea</name>
    <dbReference type="NCBI Taxonomy" id="44941"/>
    <lineage>
        <taxon>Eukaryota</taxon>
        <taxon>Fungi</taxon>
        <taxon>Fungi incertae sedis</taxon>
        <taxon>Mucoromycota</taxon>
        <taxon>Glomeromycotina</taxon>
        <taxon>Glomeromycetes</taxon>
        <taxon>Diversisporales</taxon>
        <taxon>Gigasporaceae</taxon>
        <taxon>Gigaspora</taxon>
    </lineage>
</organism>
<protein>
    <submittedName>
        <fullName evidence="1">Uncharacterized protein</fullName>
    </submittedName>
</protein>
<dbReference type="EMBL" id="QKWP01002028">
    <property type="protein sequence ID" value="RIB05206.1"/>
    <property type="molecule type" value="Genomic_DNA"/>
</dbReference>
<comment type="caution">
    <text evidence="1">The sequence shown here is derived from an EMBL/GenBank/DDBJ whole genome shotgun (WGS) entry which is preliminary data.</text>
</comment>
<dbReference type="AlphaFoldDB" id="A0A397UDJ0"/>
<dbReference type="Proteomes" id="UP000266673">
    <property type="component" value="Unassembled WGS sequence"/>
</dbReference>
<evidence type="ECO:0000313" key="1">
    <source>
        <dbReference type="EMBL" id="RIB05206.1"/>
    </source>
</evidence>
<reference evidence="1 2" key="1">
    <citation type="submission" date="2018-06" db="EMBL/GenBank/DDBJ databases">
        <title>Comparative genomics reveals the genomic features of Rhizophagus irregularis, R. cerebriforme, R. diaphanum and Gigaspora rosea, and their symbiotic lifestyle signature.</title>
        <authorList>
            <person name="Morin E."/>
            <person name="San Clemente H."/>
            <person name="Chen E.C.H."/>
            <person name="De La Providencia I."/>
            <person name="Hainaut M."/>
            <person name="Kuo A."/>
            <person name="Kohler A."/>
            <person name="Murat C."/>
            <person name="Tang N."/>
            <person name="Roy S."/>
            <person name="Loubradou J."/>
            <person name="Henrissat B."/>
            <person name="Grigoriev I.V."/>
            <person name="Corradi N."/>
            <person name="Roux C."/>
            <person name="Martin F.M."/>
        </authorList>
    </citation>
    <scope>NUCLEOTIDE SEQUENCE [LARGE SCALE GENOMIC DNA]</scope>
    <source>
        <strain evidence="1 2">DAOM 194757</strain>
    </source>
</reference>
<proteinExistence type="predicted"/>
<name>A0A397UDJ0_9GLOM</name>
<sequence>MQLCNHAKVLISNLNTCFLEFQETPKMLLKSWKKEKVLVARPQNRKIIQSNEIILSEFSRMPKNGLKNT</sequence>
<gene>
    <name evidence="1" type="ORF">C2G38_2118964</name>
</gene>
<keyword evidence="2" id="KW-1185">Reference proteome</keyword>
<accession>A0A397UDJ0</accession>